<dbReference type="Gramene" id="GBG73824">
    <property type="protein sequence ID" value="GBG73824"/>
    <property type="gene ID" value="CBR_g17162"/>
</dbReference>
<accession>A0A388KUT2</accession>
<comment type="caution">
    <text evidence="3">The sequence shown here is derived from an EMBL/GenBank/DDBJ whole genome shotgun (WGS) entry which is preliminary data.</text>
</comment>
<dbReference type="Pfam" id="PF03235">
    <property type="entry name" value="GmrSD_N"/>
    <property type="match status" value="1"/>
</dbReference>
<dbReference type="PANTHER" id="PTHR39639:SF1">
    <property type="entry name" value="DUF262 DOMAIN-CONTAINING PROTEIN"/>
    <property type="match status" value="1"/>
</dbReference>
<dbReference type="EMBL" id="BFEA01000190">
    <property type="protein sequence ID" value="GBG73824.1"/>
    <property type="molecule type" value="Genomic_DNA"/>
</dbReference>
<evidence type="ECO:0000256" key="1">
    <source>
        <dbReference type="SAM" id="MobiDB-lite"/>
    </source>
</evidence>
<evidence type="ECO:0000313" key="3">
    <source>
        <dbReference type="EMBL" id="GBG73824.1"/>
    </source>
</evidence>
<dbReference type="AlphaFoldDB" id="A0A388KUT2"/>
<feature type="compositionally biased region" description="Low complexity" evidence="1">
    <location>
        <begin position="102"/>
        <end position="111"/>
    </location>
</feature>
<organism evidence="3 4">
    <name type="scientific">Chara braunii</name>
    <name type="common">Braun's stonewort</name>
    <dbReference type="NCBI Taxonomy" id="69332"/>
    <lineage>
        <taxon>Eukaryota</taxon>
        <taxon>Viridiplantae</taxon>
        <taxon>Streptophyta</taxon>
        <taxon>Charophyceae</taxon>
        <taxon>Charales</taxon>
        <taxon>Characeae</taxon>
        <taxon>Chara</taxon>
    </lineage>
</organism>
<dbReference type="InterPro" id="IPR004919">
    <property type="entry name" value="GmrSD_N"/>
</dbReference>
<gene>
    <name evidence="3" type="ORF">CBR_g17162</name>
</gene>
<name>A0A388KUT2_CHABU</name>
<reference evidence="3 4" key="1">
    <citation type="journal article" date="2018" name="Cell">
        <title>The Chara Genome: Secondary Complexity and Implications for Plant Terrestrialization.</title>
        <authorList>
            <person name="Nishiyama T."/>
            <person name="Sakayama H."/>
            <person name="Vries J.D."/>
            <person name="Buschmann H."/>
            <person name="Saint-Marcoux D."/>
            <person name="Ullrich K.K."/>
            <person name="Haas F.B."/>
            <person name="Vanderstraeten L."/>
            <person name="Becker D."/>
            <person name="Lang D."/>
            <person name="Vosolsobe S."/>
            <person name="Rombauts S."/>
            <person name="Wilhelmsson P.K.I."/>
            <person name="Janitza P."/>
            <person name="Kern R."/>
            <person name="Heyl A."/>
            <person name="Rumpler F."/>
            <person name="Villalobos L.I.A.C."/>
            <person name="Clay J.M."/>
            <person name="Skokan R."/>
            <person name="Toyoda A."/>
            <person name="Suzuki Y."/>
            <person name="Kagoshima H."/>
            <person name="Schijlen E."/>
            <person name="Tajeshwar N."/>
            <person name="Catarino B."/>
            <person name="Hetherington A.J."/>
            <person name="Saltykova A."/>
            <person name="Bonnot C."/>
            <person name="Breuninger H."/>
            <person name="Symeonidi A."/>
            <person name="Radhakrishnan G.V."/>
            <person name="Van Nieuwerburgh F."/>
            <person name="Deforce D."/>
            <person name="Chang C."/>
            <person name="Karol K.G."/>
            <person name="Hedrich R."/>
            <person name="Ulvskov P."/>
            <person name="Glockner G."/>
            <person name="Delwiche C.F."/>
            <person name="Petrasek J."/>
            <person name="Van de Peer Y."/>
            <person name="Friml J."/>
            <person name="Beilby M."/>
            <person name="Dolan L."/>
            <person name="Kohara Y."/>
            <person name="Sugano S."/>
            <person name="Fujiyama A."/>
            <person name="Delaux P.-M."/>
            <person name="Quint M."/>
            <person name="TheiBen G."/>
            <person name="Hagemann M."/>
            <person name="Harholt J."/>
            <person name="Dunand C."/>
            <person name="Zachgo S."/>
            <person name="Langdale J."/>
            <person name="Maumus F."/>
            <person name="Straeten D.V.D."/>
            <person name="Gould S.B."/>
            <person name="Rensing S.A."/>
        </authorList>
    </citation>
    <scope>NUCLEOTIDE SEQUENCE [LARGE SCALE GENOMIC DNA]</scope>
    <source>
        <strain evidence="3 4">S276</strain>
    </source>
</reference>
<sequence>MAIATARVENALYQRCGCCGGDTKTVDLKGGGDSMQWPARRRSWAVENLQQLSDNSRFGNHLANLKIWKGRRNSRLPTHRANFALRKETATSNPPRGKRRTSAAAEGASLAAGIASRTRISRTMAPPPPTMSRPTSFDRLAILCRPYSLPSDQGSKAHPRLCCGGWSSVMWTNCRIDLSLGHSSCRYSLRASSSPWASGTYAAVCPGMKPTGSWASLRPSPSYGGHDDFNVVSVRVESTRGADSSGSDGHTRHIRRRRRESGKLTWRRVDALQVAPNEPLLEDLMMDDQNEESRNWVGNSDQQRTENRLVLGEKTLQINKADFTVSSVLDKIRRGKLDLRPSYQRDFVWDKKTASKLIESLLLNIPVPTLFFHERQKGVMEVVDGKQRLTSIWSFIEQGTFPDGTEFSLTGLEVLSRLNNMKYGDLDDSYKEAIQDFALNVHTISRHSDDDVVFEVFERLNMGSTQLNEQELRNCIYQGSYNDLLEELARFKDMLKVMKSDVPHKRMRDRELILRFFALQRGGINGFIMPVKKWLNEEMRINQALDPFEKQEMKMDFQRAISLANGVFGDQAFRILRLRPHGAEAKWEADVNVALWDTIMFGFSQLSSIDEDVILKRAPSLRTALEHLMTKDARFRASLISNPKALEIRWRLWDDVLNKEFGTE</sequence>
<feature type="region of interest" description="Disordered" evidence="1">
    <location>
        <begin position="238"/>
        <end position="257"/>
    </location>
</feature>
<dbReference type="PANTHER" id="PTHR39639">
    <property type="entry name" value="CHROMOSOME 16, WHOLE GENOME SHOTGUN SEQUENCE"/>
    <property type="match status" value="1"/>
</dbReference>
<protein>
    <recommendedName>
        <fullName evidence="2">GmrSD restriction endonucleases N-terminal domain-containing protein</fullName>
    </recommendedName>
</protein>
<keyword evidence="4" id="KW-1185">Reference proteome</keyword>
<dbReference type="OrthoDB" id="5419821at2759"/>
<feature type="region of interest" description="Disordered" evidence="1">
    <location>
        <begin position="85"/>
        <end position="111"/>
    </location>
</feature>
<evidence type="ECO:0000313" key="4">
    <source>
        <dbReference type="Proteomes" id="UP000265515"/>
    </source>
</evidence>
<feature type="domain" description="GmrSD restriction endonucleases N-terminal" evidence="2">
    <location>
        <begin position="326"/>
        <end position="477"/>
    </location>
</feature>
<dbReference type="Proteomes" id="UP000265515">
    <property type="component" value="Unassembled WGS sequence"/>
</dbReference>
<proteinExistence type="predicted"/>
<dbReference type="STRING" id="69332.A0A388KUT2"/>
<evidence type="ECO:0000259" key="2">
    <source>
        <dbReference type="Pfam" id="PF03235"/>
    </source>
</evidence>